<dbReference type="Gene3D" id="3.90.320.10">
    <property type="match status" value="1"/>
</dbReference>
<dbReference type="RefSeq" id="WP_075616029.1">
    <property type="nucleotide sequence ID" value="NZ_JACIED010000004.1"/>
</dbReference>
<dbReference type="NCBIfam" id="TIGR02786">
    <property type="entry name" value="addB_alphas"/>
    <property type="match status" value="1"/>
</dbReference>
<evidence type="ECO:0000259" key="2">
    <source>
        <dbReference type="Pfam" id="PF12705"/>
    </source>
</evidence>
<evidence type="ECO:0000313" key="3">
    <source>
        <dbReference type="EMBL" id="OLP48718.1"/>
    </source>
</evidence>
<dbReference type="OrthoDB" id="9780606at2"/>
<dbReference type="InterPro" id="IPR014153">
    <property type="entry name" value="Ds_break_AddB"/>
</dbReference>
<evidence type="ECO:0000256" key="1">
    <source>
        <dbReference type="SAM" id="MobiDB-lite"/>
    </source>
</evidence>
<dbReference type="STRING" id="887144.BJF91_01925"/>
<dbReference type="SUPFAM" id="SSF52540">
    <property type="entry name" value="P-loop containing nucleoside triphosphate hydrolases"/>
    <property type="match status" value="1"/>
</dbReference>
<keyword evidence="4" id="KW-1185">Reference proteome</keyword>
<proteinExistence type="predicted"/>
<sequence length="1071" mass="116845">MEASAPGDRTGPGSRARIVTIPPARPFLRLIAEMLCDGRLAPGYRYDPADPLSLSKVTILVPTRRAVRVLRAQFVEVLGGRSAILPIIKPLGEAEDDASYFDAEPPALLALNPPISNTVRLLELAQLILAWRNKLPDIVLSIHTETPLVAPASPADAVWLARALVELIDAVETEERDWSDLEKLDARDFASWWQLTLAFLGIASAYWPARLEELSRSSPVLHRNALLRAERDRLARLPGDSPVIVAGSTGSIPAASELIATVAQLPHGVIVLPGLDKTMPEYQWLTVGGEQPPGMPPEPTARTHPQYGLHRLLGRLHLTRDDVEVLDPAEPDLADRSEILSRALSPAKATDGWTAWRAAFGDARFEAAFADVALIEAANEREEAIAIAIALRLALERPGSDGGESRAALITPDRNLARRVASELARFGIEADDSAGTPFAATPQGTLLTLMLEAVLRPGDPLAIVSLLKHPLARFGRPVEGHRAAADALEAIALRGGTGTIDIAGLAPIFDEQRIAQFDDRHPPAWRRSMSETAQEDARTFALALAEAVEPLATHVVAKPDGRHFTARLSLKDWAERTGRVLEAVARTDGGDLAPLWADEAGGVLAQMLSEIMETDGEMSADGPQWIEIVAALTASLSVKPKSLRHPRVFIFGALESRLQTVDTMVLGGLNEGSWPGTTTNNPFLSRSMKTDMGLEPPERQIGQLAHDFEMANGTRHLIYCRALRQGSAPTVASRWLQRLLALGGKEFAATLKARGERYRHFADLLDKGPEQAPAQRPQPKPPADLHPKTYSFSEVGRLRRDPYAIYARRILKLDAVDGFNTDPGASERGTLYHAIIERFVAEMPEKLGPEAEQLMADIADQLFVEENLPPHIYVVWRKRFAEVGRAFIDWQRKRDPAKLVTEAHAGVELPGIDIRLTGVADRIDIRAGHADIIDYKTGLNPSVSQARSLLDPQLPLEAAALERGAFKDVGRLTPDNLIYVRLRPGGRFKAETVNNELTGKGDKAKSALDLATESIEQLTRFVALLQSGERGYVSRLMPALMNDFSGDYDHLARVAEWSTAEAAEESGGDD</sequence>
<feature type="region of interest" description="Disordered" evidence="1">
    <location>
        <begin position="770"/>
        <end position="790"/>
    </location>
</feature>
<dbReference type="InterPro" id="IPR011335">
    <property type="entry name" value="Restrct_endonuc-II-like"/>
</dbReference>
<dbReference type="Proteomes" id="UP000185598">
    <property type="component" value="Unassembled WGS sequence"/>
</dbReference>
<organism evidence="3 4">
    <name type="scientific">Allorhizobium taibaishanense</name>
    <dbReference type="NCBI Taxonomy" id="887144"/>
    <lineage>
        <taxon>Bacteria</taxon>
        <taxon>Pseudomonadati</taxon>
        <taxon>Pseudomonadota</taxon>
        <taxon>Alphaproteobacteria</taxon>
        <taxon>Hyphomicrobiales</taxon>
        <taxon>Rhizobiaceae</taxon>
        <taxon>Rhizobium/Agrobacterium group</taxon>
        <taxon>Allorhizobium</taxon>
    </lineage>
</organism>
<feature type="domain" description="PD-(D/E)XK endonuclease-like" evidence="2">
    <location>
        <begin position="791"/>
        <end position="1003"/>
    </location>
</feature>
<name>A0A1Q9A2B9_9HYPH</name>
<evidence type="ECO:0000313" key="4">
    <source>
        <dbReference type="Proteomes" id="UP000185598"/>
    </source>
</evidence>
<dbReference type="EMBL" id="MKIN01000023">
    <property type="protein sequence ID" value="OLP48718.1"/>
    <property type="molecule type" value="Genomic_DNA"/>
</dbReference>
<dbReference type="Pfam" id="PF12705">
    <property type="entry name" value="PDDEXK_1"/>
    <property type="match status" value="1"/>
</dbReference>
<dbReference type="SUPFAM" id="SSF52980">
    <property type="entry name" value="Restriction endonuclease-like"/>
    <property type="match status" value="1"/>
</dbReference>
<comment type="caution">
    <text evidence="3">The sequence shown here is derived from an EMBL/GenBank/DDBJ whole genome shotgun (WGS) entry which is preliminary data.</text>
</comment>
<dbReference type="AlphaFoldDB" id="A0A1Q9A2B9"/>
<gene>
    <name evidence="3" type="ORF">BJF91_01925</name>
</gene>
<protein>
    <submittedName>
        <fullName evidence="3">Double-strand break repair protein AddB</fullName>
    </submittedName>
</protein>
<reference evidence="3 4" key="1">
    <citation type="submission" date="2016-09" db="EMBL/GenBank/DDBJ databases">
        <title>Rhizobium oryziradicis sp. nov., isolated from the root of rice.</title>
        <authorList>
            <person name="Zhao J."/>
            <person name="Zhang X."/>
        </authorList>
    </citation>
    <scope>NUCLEOTIDE SEQUENCE [LARGE SCALE GENOMIC DNA]</scope>
    <source>
        <strain evidence="3 4">14971</strain>
    </source>
</reference>
<dbReference type="InterPro" id="IPR038726">
    <property type="entry name" value="PDDEXK_AddAB-type"/>
</dbReference>
<accession>A0A1Q9A2B9</accession>
<dbReference type="InterPro" id="IPR027417">
    <property type="entry name" value="P-loop_NTPase"/>
</dbReference>
<dbReference type="InterPro" id="IPR011604">
    <property type="entry name" value="PDDEXK-like_dom_sf"/>
</dbReference>